<feature type="non-terminal residue" evidence="1">
    <location>
        <position position="58"/>
    </location>
</feature>
<comment type="caution">
    <text evidence="1">The sequence shown here is derived from an EMBL/GenBank/DDBJ whole genome shotgun (WGS) entry which is preliminary data.</text>
</comment>
<dbReference type="AlphaFoldDB" id="A0AA38FCM8"/>
<evidence type="ECO:0000313" key="1">
    <source>
        <dbReference type="EMBL" id="KAH9296501.1"/>
    </source>
</evidence>
<keyword evidence="2" id="KW-1185">Reference proteome</keyword>
<name>A0AA38FCM8_TAXCH</name>
<organism evidence="1 2">
    <name type="scientific">Taxus chinensis</name>
    <name type="common">Chinese yew</name>
    <name type="synonym">Taxus wallichiana var. chinensis</name>
    <dbReference type="NCBI Taxonomy" id="29808"/>
    <lineage>
        <taxon>Eukaryota</taxon>
        <taxon>Viridiplantae</taxon>
        <taxon>Streptophyta</taxon>
        <taxon>Embryophyta</taxon>
        <taxon>Tracheophyta</taxon>
        <taxon>Spermatophyta</taxon>
        <taxon>Pinopsida</taxon>
        <taxon>Pinidae</taxon>
        <taxon>Conifers II</taxon>
        <taxon>Cupressales</taxon>
        <taxon>Taxaceae</taxon>
        <taxon>Taxus</taxon>
    </lineage>
</organism>
<reference evidence="1 2" key="1">
    <citation type="journal article" date="2021" name="Nat. Plants">
        <title>The Taxus genome provides insights into paclitaxel biosynthesis.</title>
        <authorList>
            <person name="Xiong X."/>
            <person name="Gou J."/>
            <person name="Liao Q."/>
            <person name="Li Y."/>
            <person name="Zhou Q."/>
            <person name="Bi G."/>
            <person name="Li C."/>
            <person name="Du R."/>
            <person name="Wang X."/>
            <person name="Sun T."/>
            <person name="Guo L."/>
            <person name="Liang H."/>
            <person name="Lu P."/>
            <person name="Wu Y."/>
            <person name="Zhang Z."/>
            <person name="Ro D.K."/>
            <person name="Shang Y."/>
            <person name="Huang S."/>
            <person name="Yan J."/>
        </authorList>
    </citation>
    <scope>NUCLEOTIDE SEQUENCE [LARGE SCALE GENOMIC DNA]</scope>
    <source>
        <strain evidence="1">Ta-2019</strain>
    </source>
</reference>
<accession>A0AA38FCM8</accession>
<dbReference type="EMBL" id="JAHRHJ020000011">
    <property type="protein sequence ID" value="KAH9296501.1"/>
    <property type="molecule type" value="Genomic_DNA"/>
</dbReference>
<protein>
    <submittedName>
        <fullName evidence="1">Uncharacterized protein</fullName>
    </submittedName>
</protein>
<dbReference type="Proteomes" id="UP000824469">
    <property type="component" value="Unassembled WGS sequence"/>
</dbReference>
<proteinExistence type="predicted"/>
<sequence length="58" mass="5856">VIDTRGGCVAMGICETIGTDEVMFWVVDEGIVDVAGVINVVDVAVIAGIGPSCEMTGA</sequence>
<feature type="non-terminal residue" evidence="1">
    <location>
        <position position="1"/>
    </location>
</feature>
<evidence type="ECO:0000313" key="2">
    <source>
        <dbReference type="Proteomes" id="UP000824469"/>
    </source>
</evidence>
<gene>
    <name evidence="1" type="ORF">KI387_040089</name>
</gene>